<feature type="chain" id="PRO_5045380543" evidence="2">
    <location>
        <begin position="20"/>
        <end position="338"/>
    </location>
</feature>
<dbReference type="EMBL" id="JBAFVH010000004">
    <property type="protein sequence ID" value="MFG1372298.1"/>
    <property type="molecule type" value="Genomic_DNA"/>
</dbReference>
<dbReference type="Pfam" id="PF03480">
    <property type="entry name" value="DctP"/>
    <property type="match status" value="1"/>
</dbReference>
<dbReference type="RefSeq" id="WP_393992201.1">
    <property type="nucleotide sequence ID" value="NZ_JBAFVH010000004.1"/>
</dbReference>
<dbReference type="PANTHER" id="PTHR33376">
    <property type="match status" value="1"/>
</dbReference>
<keyword evidence="1 2" id="KW-0732">Signal</keyword>
<name>A0ABW6ZU76_9HYPH</name>
<reference evidence="3 4" key="1">
    <citation type="submission" date="2024-02" db="EMBL/GenBank/DDBJ databases">
        <title>Expansion and revision of Xanthobacter and proposal of Roseixanthobacter gen. nov.</title>
        <authorList>
            <person name="Soltysiak M.P.M."/>
            <person name="Jalihal A."/>
            <person name="Ory A."/>
            <person name="Chrisophersen C."/>
            <person name="Lee A.D."/>
            <person name="Boulton J."/>
            <person name="Springer M."/>
        </authorList>
    </citation>
    <scope>NUCLEOTIDE SEQUENCE [LARGE SCALE GENOMIC DNA]</scope>
    <source>
        <strain evidence="3 4">23A</strain>
    </source>
</reference>
<gene>
    <name evidence="3" type="ORF">V5F32_08995</name>
</gene>
<dbReference type="InterPro" id="IPR038404">
    <property type="entry name" value="TRAP_DctP_sf"/>
</dbReference>
<evidence type="ECO:0000313" key="4">
    <source>
        <dbReference type="Proteomes" id="UP001604002"/>
    </source>
</evidence>
<feature type="signal peptide" evidence="2">
    <location>
        <begin position="1"/>
        <end position="19"/>
    </location>
</feature>
<dbReference type="CDD" id="cd13665">
    <property type="entry name" value="PBP2_TRAP_Dctp3_4"/>
    <property type="match status" value="1"/>
</dbReference>
<keyword evidence="4" id="KW-1185">Reference proteome</keyword>
<comment type="caution">
    <text evidence="3">The sequence shown here is derived from an EMBL/GenBank/DDBJ whole genome shotgun (WGS) entry which is preliminary data.</text>
</comment>
<evidence type="ECO:0000256" key="1">
    <source>
        <dbReference type="ARBA" id="ARBA00022729"/>
    </source>
</evidence>
<sequence length="338" mass="35915">MNKNIALIAFALSFPQAAAAQEVVLKIAHFLPAGAPAQQKVFQPWCDTLKADSGGRITCQFYPAMQLGGTPAQLVDQVRNGVADVVWTAPGYSTGRFPRIEAFELPFVVADAASGSRAVWQYYKAHAEAEFAAFKVLAFHVDGGQAIHTAGRGVAKVEDWKGLKLRASTRLGAKTVMALGGAPVAMPPSQLTEAISKGVVDGAMGSWELVVPLKLDEVTRYHAQPRKGEPYPSATVLMVLMNKDKYEKLPADLKAIIDSTTGLPMTETLGAVFDAENAHAHEVVAASGGTVTDFSPEFAAAMKEASAPVEAEWLKTLADRGIDGKPLAQAARELATTK</sequence>
<evidence type="ECO:0000313" key="3">
    <source>
        <dbReference type="EMBL" id="MFG1372298.1"/>
    </source>
</evidence>
<dbReference type="InterPro" id="IPR018389">
    <property type="entry name" value="DctP_fam"/>
</dbReference>
<dbReference type="NCBIfam" id="NF037995">
    <property type="entry name" value="TRAP_S1"/>
    <property type="match status" value="1"/>
</dbReference>
<protein>
    <submittedName>
        <fullName evidence="3">TRAP transporter substrate-binding protein</fullName>
    </submittedName>
</protein>
<dbReference type="PANTHER" id="PTHR33376:SF15">
    <property type="entry name" value="BLL6794 PROTEIN"/>
    <property type="match status" value="1"/>
</dbReference>
<evidence type="ECO:0000256" key="2">
    <source>
        <dbReference type="SAM" id="SignalP"/>
    </source>
</evidence>
<accession>A0ABW6ZU76</accession>
<proteinExistence type="predicted"/>
<organism evidence="3 4">
    <name type="scientific">Xanthobacter oligotrophicus</name>
    <dbReference type="NCBI Taxonomy" id="2607286"/>
    <lineage>
        <taxon>Bacteria</taxon>
        <taxon>Pseudomonadati</taxon>
        <taxon>Pseudomonadota</taxon>
        <taxon>Alphaproteobacteria</taxon>
        <taxon>Hyphomicrobiales</taxon>
        <taxon>Xanthobacteraceae</taxon>
        <taxon>Xanthobacter</taxon>
    </lineage>
</organism>
<dbReference type="Proteomes" id="UP001604002">
    <property type="component" value="Unassembled WGS sequence"/>
</dbReference>
<dbReference type="Gene3D" id="3.40.190.170">
    <property type="entry name" value="Bacterial extracellular solute-binding protein, family 7"/>
    <property type="match status" value="1"/>
</dbReference>